<dbReference type="Pfam" id="PF10118">
    <property type="entry name" value="Metal_hydrol"/>
    <property type="match status" value="1"/>
</dbReference>
<sequence>MDFDFEGGEIPRHWAGGSVVGTAIANSLNLVFPDGERFFVRSVNHFLDQIHDPGLRDRVKRFYGQEGQHAREHERLFEIMRGHGYDIDAFLVPYRRVAYELLAPALPPKLRLSITAALEHFTACFAEHALTVRILDEFAPPVMAELLLWHAAEEIEHKDVAFEVLQVVDSSYALRVAGLVAATLALLGFWTHGVVVLLGQEPELAWRDMIRDYAEIRRDDDGVAATMPAAFLAYLAPDFHPAKVPNDALARDYLESIGRRQA</sequence>
<dbReference type="PIRSF" id="PIRSF007580">
    <property type="entry name" value="UCP07580"/>
    <property type="match status" value="1"/>
</dbReference>
<evidence type="ECO:0000313" key="1">
    <source>
        <dbReference type="EMBL" id="PRQ04749.1"/>
    </source>
</evidence>
<dbReference type="InterPro" id="IPR016516">
    <property type="entry name" value="UCP07580"/>
</dbReference>
<comment type="caution">
    <text evidence="1">The sequence shown here is derived from an EMBL/GenBank/DDBJ whole genome shotgun (WGS) entry which is preliminary data.</text>
</comment>
<dbReference type="AlphaFoldDB" id="A0A2S9YI45"/>
<keyword evidence="1" id="KW-0378">Hydrolase</keyword>
<dbReference type="EMBL" id="PVNK01000025">
    <property type="protein sequence ID" value="PRQ04749.1"/>
    <property type="molecule type" value="Genomic_DNA"/>
</dbReference>
<dbReference type="PANTHER" id="PTHR39456">
    <property type="entry name" value="METAL-DEPENDENT HYDROLASE"/>
    <property type="match status" value="1"/>
</dbReference>
<dbReference type="Proteomes" id="UP000237968">
    <property type="component" value="Unassembled WGS sequence"/>
</dbReference>
<organism evidence="1 2">
    <name type="scientific">Enhygromyxa salina</name>
    <dbReference type="NCBI Taxonomy" id="215803"/>
    <lineage>
        <taxon>Bacteria</taxon>
        <taxon>Pseudomonadati</taxon>
        <taxon>Myxococcota</taxon>
        <taxon>Polyangia</taxon>
        <taxon>Nannocystales</taxon>
        <taxon>Nannocystaceae</taxon>
        <taxon>Enhygromyxa</taxon>
    </lineage>
</organism>
<name>A0A2S9YI45_9BACT</name>
<gene>
    <name evidence="1" type="ORF">ENSA5_05140</name>
</gene>
<evidence type="ECO:0000313" key="2">
    <source>
        <dbReference type="Proteomes" id="UP000237968"/>
    </source>
</evidence>
<keyword evidence="2" id="KW-1185">Reference proteome</keyword>
<proteinExistence type="predicted"/>
<reference evidence="1 2" key="1">
    <citation type="submission" date="2018-03" db="EMBL/GenBank/DDBJ databases">
        <title>Draft Genome Sequences of the Obligatory Marine Myxobacteria Enhygromyxa salina SWB005.</title>
        <authorList>
            <person name="Poehlein A."/>
            <person name="Moghaddam J.A."/>
            <person name="Harms H."/>
            <person name="Alanjari M."/>
            <person name="Koenig G.M."/>
            <person name="Daniel R."/>
            <person name="Schaeberle T.F."/>
        </authorList>
    </citation>
    <scope>NUCLEOTIDE SEQUENCE [LARGE SCALE GENOMIC DNA]</scope>
    <source>
        <strain evidence="1 2">SWB005</strain>
    </source>
</reference>
<dbReference type="OrthoDB" id="4760165at2"/>
<dbReference type="PANTHER" id="PTHR39456:SF1">
    <property type="entry name" value="METAL-DEPENDENT HYDROLASE"/>
    <property type="match status" value="1"/>
</dbReference>
<dbReference type="GO" id="GO:0016787">
    <property type="term" value="F:hydrolase activity"/>
    <property type="evidence" value="ECO:0007669"/>
    <property type="project" value="UniProtKB-KW"/>
</dbReference>
<accession>A0A2S9YI45</accession>
<protein>
    <submittedName>
        <fullName evidence="1">Putative metal-dependent hydrolase</fullName>
    </submittedName>
</protein>